<organism evidence="2 3">
    <name type="scientific">Pyronema omphalodes (strain CBS 100304)</name>
    <name type="common">Pyronema confluens</name>
    <dbReference type="NCBI Taxonomy" id="1076935"/>
    <lineage>
        <taxon>Eukaryota</taxon>
        <taxon>Fungi</taxon>
        <taxon>Dikarya</taxon>
        <taxon>Ascomycota</taxon>
        <taxon>Pezizomycotina</taxon>
        <taxon>Pezizomycetes</taxon>
        <taxon>Pezizales</taxon>
        <taxon>Pyronemataceae</taxon>
        <taxon>Pyronema</taxon>
    </lineage>
</organism>
<accession>U4LS34</accession>
<feature type="region of interest" description="Disordered" evidence="1">
    <location>
        <begin position="65"/>
        <end position="105"/>
    </location>
</feature>
<sequence length="388" mass="41808">MATMTYTQNDVFIAARLPSMDNGLEVLPLAPEIHAPTVAPTKSIKEPKPLPSLFADVVKRGSVADAAPDVEPEDISPLQSPTASSAIPIPQSNNFTGPPTPPLSVEEEAKRLMNVPSVFSLLKKMEDEPNIEDKSAMEDEPETQDQPETEEETLARALSIGAEAKRLMRRPSKNLFNRRSSASSSGSSRISIPPPEPMTPTQSELDLVRRKSEASVSSSRKTSTSSTGRNMDDNVSPTSSPIDRKGKKPVRGFVPDDYNQTITAPLPAHQHVPVHSPVTPANLLGIPVKGSFSYPMNYPGGTTPYPSISGPTPYPAAVQGSPYARHSTEIHPTGYVQNVAASEVQSNIKEVEKEGKRGILGWVKSVVDGINETVFGWMGRKTPATSQQ</sequence>
<dbReference type="OrthoDB" id="10385599at2759"/>
<evidence type="ECO:0000313" key="3">
    <source>
        <dbReference type="Proteomes" id="UP000018144"/>
    </source>
</evidence>
<feature type="compositionally biased region" description="Polar residues" evidence="1">
    <location>
        <begin position="77"/>
        <end position="97"/>
    </location>
</feature>
<dbReference type="EMBL" id="HF936526">
    <property type="protein sequence ID" value="CCX34369.1"/>
    <property type="molecule type" value="Genomic_DNA"/>
</dbReference>
<feature type="compositionally biased region" description="Acidic residues" evidence="1">
    <location>
        <begin position="138"/>
        <end position="152"/>
    </location>
</feature>
<evidence type="ECO:0000256" key="1">
    <source>
        <dbReference type="SAM" id="MobiDB-lite"/>
    </source>
</evidence>
<evidence type="ECO:0000313" key="2">
    <source>
        <dbReference type="EMBL" id="CCX34369.1"/>
    </source>
</evidence>
<dbReference type="Proteomes" id="UP000018144">
    <property type="component" value="Unassembled WGS sequence"/>
</dbReference>
<proteinExistence type="predicted"/>
<dbReference type="AlphaFoldDB" id="U4LS34"/>
<feature type="compositionally biased region" description="Basic and acidic residues" evidence="1">
    <location>
        <begin position="126"/>
        <end position="137"/>
    </location>
</feature>
<feature type="region of interest" description="Disordered" evidence="1">
    <location>
        <begin position="126"/>
        <end position="258"/>
    </location>
</feature>
<reference evidence="2 3" key="1">
    <citation type="journal article" date="2013" name="PLoS Genet.">
        <title>The genome and development-dependent transcriptomes of Pyronema confluens: a window into fungal evolution.</title>
        <authorList>
            <person name="Traeger S."/>
            <person name="Altegoer F."/>
            <person name="Freitag M."/>
            <person name="Gabaldon T."/>
            <person name="Kempken F."/>
            <person name="Kumar A."/>
            <person name="Marcet-Houben M."/>
            <person name="Poggeler S."/>
            <person name="Stajich J.E."/>
            <person name="Nowrousian M."/>
        </authorList>
    </citation>
    <scope>NUCLEOTIDE SEQUENCE [LARGE SCALE GENOMIC DNA]</scope>
    <source>
        <strain evidence="3">CBS 100304</strain>
        <tissue evidence="2">Vegetative mycelium</tissue>
    </source>
</reference>
<gene>
    <name evidence="2" type="ORF">PCON_03581</name>
</gene>
<feature type="compositionally biased region" description="Low complexity" evidence="1">
    <location>
        <begin position="214"/>
        <end position="227"/>
    </location>
</feature>
<name>U4LS34_PYROM</name>
<keyword evidence="3" id="KW-1185">Reference proteome</keyword>
<feature type="compositionally biased region" description="Low complexity" evidence="1">
    <location>
        <begin position="178"/>
        <end position="191"/>
    </location>
</feature>
<protein>
    <submittedName>
        <fullName evidence="2">Uncharacterized protein</fullName>
    </submittedName>
</protein>